<feature type="transmembrane region" description="Helical" evidence="1">
    <location>
        <begin position="16"/>
        <end position="40"/>
    </location>
</feature>
<organism evidence="4">
    <name type="scientific">freshwater metagenome</name>
    <dbReference type="NCBI Taxonomy" id="449393"/>
    <lineage>
        <taxon>unclassified sequences</taxon>
        <taxon>metagenomes</taxon>
        <taxon>ecological metagenomes</taxon>
    </lineage>
</organism>
<proteinExistence type="predicted"/>
<feature type="transmembrane region" description="Helical" evidence="1">
    <location>
        <begin position="190"/>
        <end position="209"/>
    </location>
</feature>
<keyword evidence="1" id="KW-1133">Transmembrane helix</keyword>
<reference evidence="4" key="1">
    <citation type="submission" date="2020-05" db="EMBL/GenBank/DDBJ databases">
        <authorList>
            <person name="Chiriac C."/>
            <person name="Salcher M."/>
            <person name="Ghai R."/>
            <person name="Kavagutti S V."/>
        </authorList>
    </citation>
    <scope>NUCLEOTIDE SEQUENCE</scope>
</reference>
<evidence type="ECO:0000313" key="3">
    <source>
        <dbReference type="EMBL" id="CAB4741110.1"/>
    </source>
</evidence>
<sequence>MIRVFFAEWRKLRRPTLFLGASLAVIAVTALVTSLLFLLIDSPQGNSDRGAIINRGILALPTGITVGFSGSAGLLGLVALCVFAAQTAQEYTYGTLRNLLVRQPKRLTLLLGKFIAMKVFALLTVLISAVVSISLAFALSGRAKVDNSAWTTTAASSAFAHTLLNVFISVLASGTIGMILGLLFRSPITAISIGVAWLLIIENIIAATVKNSGKWLPGQMINSIAAGGDFNSSYSHAIVSVSVFLLAGSLIVGVLFRRRDVSN</sequence>
<feature type="transmembrane region" description="Helical" evidence="1">
    <location>
        <begin position="159"/>
        <end position="183"/>
    </location>
</feature>
<keyword evidence="1" id="KW-0472">Membrane</keyword>
<dbReference type="EMBL" id="CAEZZC010000002">
    <property type="protein sequence ID" value="CAB4741110.1"/>
    <property type="molecule type" value="Genomic_DNA"/>
</dbReference>
<accession>A0A6J7D0D5</accession>
<evidence type="ECO:0000256" key="1">
    <source>
        <dbReference type="SAM" id="Phobius"/>
    </source>
</evidence>
<feature type="transmembrane region" description="Helical" evidence="1">
    <location>
        <begin position="106"/>
        <end position="139"/>
    </location>
</feature>
<feature type="transmembrane region" description="Helical" evidence="1">
    <location>
        <begin position="60"/>
        <end position="85"/>
    </location>
</feature>
<dbReference type="PANTHER" id="PTHR37305">
    <property type="entry name" value="INTEGRAL MEMBRANE PROTEIN-RELATED"/>
    <property type="match status" value="1"/>
</dbReference>
<dbReference type="PANTHER" id="PTHR37305:SF1">
    <property type="entry name" value="MEMBRANE PROTEIN"/>
    <property type="match status" value="1"/>
</dbReference>
<dbReference type="EMBL" id="CAFBQL010000004">
    <property type="protein sequence ID" value="CAB5057271.1"/>
    <property type="molecule type" value="Genomic_DNA"/>
</dbReference>
<feature type="transmembrane region" description="Helical" evidence="1">
    <location>
        <begin position="237"/>
        <end position="256"/>
    </location>
</feature>
<name>A0A6J7D0D5_9ZZZZ</name>
<dbReference type="EMBL" id="CAFBMV010000004">
    <property type="protein sequence ID" value="CAB4921050.1"/>
    <property type="molecule type" value="Genomic_DNA"/>
</dbReference>
<dbReference type="EMBL" id="CAFBLE010000004">
    <property type="protein sequence ID" value="CAB4864317.1"/>
    <property type="molecule type" value="Genomic_DNA"/>
</dbReference>
<dbReference type="AlphaFoldDB" id="A0A6J7D0D5"/>
<protein>
    <submittedName>
        <fullName evidence="4">Unannotated protein</fullName>
    </submittedName>
</protein>
<evidence type="ECO:0000313" key="4">
    <source>
        <dbReference type="EMBL" id="CAB4864317.1"/>
    </source>
</evidence>
<dbReference type="EMBL" id="CAEZWT010000002">
    <property type="protein sequence ID" value="CAB4656615.1"/>
    <property type="molecule type" value="Genomic_DNA"/>
</dbReference>
<dbReference type="Pfam" id="PF12730">
    <property type="entry name" value="ABC2_membrane_4"/>
    <property type="match status" value="1"/>
</dbReference>
<evidence type="ECO:0000313" key="2">
    <source>
        <dbReference type="EMBL" id="CAB4656615.1"/>
    </source>
</evidence>
<gene>
    <name evidence="2" type="ORF">UFOPK2289_00156</name>
    <name evidence="3" type="ORF">UFOPK2822_00193</name>
    <name evidence="4" type="ORF">UFOPK3346_00655</name>
    <name evidence="5" type="ORF">UFOPK3670_00664</name>
    <name evidence="6" type="ORF">UFOPK4308_00730</name>
</gene>
<evidence type="ECO:0000313" key="5">
    <source>
        <dbReference type="EMBL" id="CAB4921050.1"/>
    </source>
</evidence>
<keyword evidence="1" id="KW-0812">Transmembrane</keyword>
<evidence type="ECO:0000313" key="6">
    <source>
        <dbReference type="EMBL" id="CAB5057271.1"/>
    </source>
</evidence>